<feature type="transmembrane region" description="Helical" evidence="1">
    <location>
        <begin position="31"/>
        <end position="49"/>
    </location>
</feature>
<dbReference type="AlphaFoldDB" id="A0A4Y7T2F1"/>
<keyword evidence="1" id="KW-0472">Membrane</keyword>
<feature type="transmembrane region" description="Helical" evidence="1">
    <location>
        <begin position="95"/>
        <end position="116"/>
    </location>
</feature>
<feature type="transmembrane region" description="Helical" evidence="1">
    <location>
        <begin position="489"/>
        <end position="514"/>
    </location>
</feature>
<feature type="transmembrane region" description="Helical" evidence="1">
    <location>
        <begin position="235"/>
        <end position="254"/>
    </location>
</feature>
<dbReference type="OrthoDB" id="3227921at2759"/>
<comment type="caution">
    <text evidence="2">The sequence shown here is derived from an EMBL/GenBank/DDBJ whole genome shotgun (WGS) entry which is preliminary data.</text>
</comment>
<gene>
    <name evidence="2" type="ORF">FA13DRAFT_1794047</name>
</gene>
<reference evidence="2 3" key="1">
    <citation type="journal article" date="2019" name="Nat. Ecol. Evol.">
        <title>Megaphylogeny resolves global patterns of mushroom evolution.</title>
        <authorList>
            <person name="Varga T."/>
            <person name="Krizsan K."/>
            <person name="Foldi C."/>
            <person name="Dima B."/>
            <person name="Sanchez-Garcia M."/>
            <person name="Sanchez-Ramirez S."/>
            <person name="Szollosi G.J."/>
            <person name="Szarkandi J.G."/>
            <person name="Papp V."/>
            <person name="Albert L."/>
            <person name="Andreopoulos W."/>
            <person name="Angelini C."/>
            <person name="Antonin V."/>
            <person name="Barry K.W."/>
            <person name="Bougher N.L."/>
            <person name="Buchanan P."/>
            <person name="Buyck B."/>
            <person name="Bense V."/>
            <person name="Catcheside P."/>
            <person name="Chovatia M."/>
            <person name="Cooper J."/>
            <person name="Damon W."/>
            <person name="Desjardin D."/>
            <person name="Finy P."/>
            <person name="Geml J."/>
            <person name="Haridas S."/>
            <person name="Hughes K."/>
            <person name="Justo A."/>
            <person name="Karasinski D."/>
            <person name="Kautmanova I."/>
            <person name="Kiss B."/>
            <person name="Kocsube S."/>
            <person name="Kotiranta H."/>
            <person name="LaButti K.M."/>
            <person name="Lechner B.E."/>
            <person name="Liimatainen K."/>
            <person name="Lipzen A."/>
            <person name="Lukacs Z."/>
            <person name="Mihaltcheva S."/>
            <person name="Morgado L.N."/>
            <person name="Niskanen T."/>
            <person name="Noordeloos M.E."/>
            <person name="Ohm R.A."/>
            <person name="Ortiz-Santana B."/>
            <person name="Ovrebo C."/>
            <person name="Racz N."/>
            <person name="Riley R."/>
            <person name="Savchenko A."/>
            <person name="Shiryaev A."/>
            <person name="Soop K."/>
            <person name="Spirin V."/>
            <person name="Szebenyi C."/>
            <person name="Tomsovsky M."/>
            <person name="Tulloss R.E."/>
            <person name="Uehling J."/>
            <person name="Grigoriev I.V."/>
            <person name="Vagvolgyi C."/>
            <person name="Papp T."/>
            <person name="Martin F.M."/>
            <person name="Miettinen O."/>
            <person name="Hibbett D.S."/>
            <person name="Nagy L.G."/>
        </authorList>
    </citation>
    <scope>NUCLEOTIDE SEQUENCE [LARGE SCALE GENOMIC DNA]</scope>
    <source>
        <strain evidence="2 3">FP101781</strain>
    </source>
</reference>
<evidence type="ECO:0000256" key="1">
    <source>
        <dbReference type="SAM" id="Phobius"/>
    </source>
</evidence>
<keyword evidence="1" id="KW-1133">Transmembrane helix</keyword>
<dbReference type="EMBL" id="QPFP01000033">
    <property type="protein sequence ID" value="TEB28305.1"/>
    <property type="molecule type" value="Genomic_DNA"/>
</dbReference>
<dbReference type="Proteomes" id="UP000298030">
    <property type="component" value="Unassembled WGS sequence"/>
</dbReference>
<accession>A0A4Y7T2F1</accession>
<evidence type="ECO:0000313" key="3">
    <source>
        <dbReference type="Proteomes" id="UP000298030"/>
    </source>
</evidence>
<sequence>MPPSTKEEAPGSSKDHGTTRWIPQFLLSTTFYLFFFRVVVFSSIAMIIIAHSRWWPFRQLNAPRDGPSWIATLAASIVTVVHHCATALGPTILNIPAWIDCPLVIGEITFYLVFLFHFKKYRTPGRVEFEDNPWVLQNGTTVPRKIIRFIDFKYTDKLCTPIASILSTALFVVLLIKSLNAIEARAADLPRRQREVHRKLTVSSWKDSFYAIFGKKMWQQNIPGESRWLTTLRGILATCAVWGLIAFGVLYTIIDPLDEMGMPPSRQYMSAKVSARPRQYPNLHSGTWGIVLVWDRPGSGRPSLASVTTARYGWSVETPEDCRVEEFTGIDQPYSPKDIAVVRCTYAILIVSEIMVTVNYTDLWDPAQFARDTRSGFADAPSSRAVRAYPRPDATSVQHVLDETDPVFLYQGTHLLCTADIALRQRLKAPSPKSQSRIGAVRQVVTNPFMAGRGGDLNVSSVWFTWTAGPNYLVTQDYRTKSVLSGLSFIGGLGSLFSTILAALLGTSLLGALIKTRPYSPFGFLHSIGLWQQKMVDQCNTLYPRSEG</sequence>
<feature type="transmembrane region" description="Helical" evidence="1">
    <location>
        <begin position="69"/>
        <end position="89"/>
    </location>
</feature>
<proteinExistence type="predicted"/>
<keyword evidence="1" id="KW-0812">Transmembrane</keyword>
<name>A0A4Y7T2F1_COPMI</name>
<evidence type="ECO:0000313" key="2">
    <source>
        <dbReference type="EMBL" id="TEB28305.1"/>
    </source>
</evidence>
<organism evidence="2 3">
    <name type="scientific">Coprinellus micaceus</name>
    <name type="common">Glistening ink-cap mushroom</name>
    <name type="synonym">Coprinus micaceus</name>
    <dbReference type="NCBI Taxonomy" id="71717"/>
    <lineage>
        <taxon>Eukaryota</taxon>
        <taxon>Fungi</taxon>
        <taxon>Dikarya</taxon>
        <taxon>Basidiomycota</taxon>
        <taxon>Agaricomycotina</taxon>
        <taxon>Agaricomycetes</taxon>
        <taxon>Agaricomycetidae</taxon>
        <taxon>Agaricales</taxon>
        <taxon>Agaricineae</taxon>
        <taxon>Psathyrellaceae</taxon>
        <taxon>Coprinellus</taxon>
    </lineage>
</organism>
<keyword evidence="3" id="KW-1185">Reference proteome</keyword>
<protein>
    <submittedName>
        <fullName evidence="2">Uncharacterized protein</fullName>
    </submittedName>
</protein>